<sequence length="85" mass="9664">MIVREEGEKGMIFSEAPLHLEARYLSWLERRANNAKVAGSIPSRARLFTSLIDDCQRRKEKSNYILRSSIASRGPLSQLVRASCQ</sequence>
<dbReference type="AlphaFoldDB" id="A0A8X6GHM4"/>
<name>A0A8X6GHM4_TRICU</name>
<keyword evidence="2" id="KW-1185">Reference proteome</keyword>
<protein>
    <submittedName>
        <fullName evidence="1">Uncharacterized protein</fullName>
    </submittedName>
</protein>
<proteinExistence type="predicted"/>
<evidence type="ECO:0000313" key="2">
    <source>
        <dbReference type="Proteomes" id="UP000887116"/>
    </source>
</evidence>
<organism evidence="1 2">
    <name type="scientific">Trichonephila clavata</name>
    <name type="common">Joro spider</name>
    <name type="synonym">Nephila clavata</name>
    <dbReference type="NCBI Taxonomy" id="2740835"/>
    <lineage>
        <taxon>Eukaryota</taxon>
        <taxon>Metazoa</taxon>
        <taxon>Ecdysozoa</taxon>
        <taxon>Arthropoda</taxon>
        <taxon>Chelicerata</taxon>
        <taxon>Arachnida</taxon>
        <taxon>Araneae</taxon>
        <taxon>Araneomorphae</taxon>
        <taxon>Entelegynae</taxon>
        <taxon>Araneoidea</taxon>
        <taxon>Nephilidae</taxon>
        <taxon>Trichonephila</taxon>
    </lineage>
</organism>
<evidence type="ECO:0000313" key="1">
    <source>
        <dbReference type="EMBL" id="GFR04921.1"/>
    </source>
</evidence>
<dbReference type="EMBL" id="BMAO01015880">
    <property type="protein sequence ID" value="GFR04921.1"/>
    <property type="molecule type" value="Genomic_DNA"/>
</dbReference>
<gene>
    <name evidence="1" type="ORF">TNCT_380511</name>
</gene>
<dbReference type="AntiFam" id="ANF00010">
    <property type="entry name" value="tRNA translation"/>
</dbReference>
<accession>A0A8X6GHM4</accession>
<reference evidence="1" key="1">
    <citation type="submission" date="2020-07" db="EMBL/GenBank/DDBJ databases">
        <title>Multicomponent nature underlies the extraordinary mechanical properties of spider dragline silk.</title>
        <authorList>
            <person name="Kono N."/>
            <person name="Nakamura H."/>
            <person name="Mori M."/>
            <person name="Yoshida Y."/>
            <person name="Ohtoshi R."/>
            <person name="Malay A.D."/>
            <person name="Moran D.A.P."/>
            <person name="Tomita M."/>
            <person name="Numata K."/>
            <person name="Arakawa K."/>
        </authorList>
    </citation>
    <scope>NUCLEOTIDE SEQUENCE</scope>
</reference>
<comment type="caution">
    <text evidence="1">The sequence shown here is derived from an EMBL/GenBank/DDBJ whole genome shotgun (WGS) entry which is preliminary data.</text>
</comment>
<dbReference type="Proteomes" id="UP000887116">
    <property type="component" value="Unassembled WGS sequence"/>
</dbReference>